<dbReference type="AlphaFoldDB" id="A0A433QD62"/>
<keyword evidence="3" id="KW-1185">Reference proteome</keyword>
<feature type="region of interest" description="Disordered" evidence="1">
    <location>
        <begin position="45"/>
        <end position="84"/>
    </location>
</feature>
<feature type="compositionally biased region" description="Basic and acidic residues" evidence="1">
    <location>
        <begin position="53"/>
        <end position="72"/>
    </location>
</feature>
<dbReference type="EMBL" id="RBNJ01007873">
    <property type="protein sequence ID" value="RUS27733.1"/>
    <property type="molecule type" value="Genomic_DNA"/>
</dbReference>
<accession>A0A433QD62</accession>
<comment type="caution">
    <text evidence="2">The sequence shown here is derived from an EMBL/GenBank/DDBJ whole genome shotgun (WGS) entry which is preliminary data.</text>
</comment>
<evidence type="ECO:0000313" key="3">
    <source>
        <dbReference type="Proteomes" id="UP000274822"/>
    </source>
</evidence>
<gene>
    <name evidence="2" type="ORF">BC938DRAFT_482813</name>
</gene>
<sequence>MKADIVCSRLGIVHSSPGSQMRRPSIGVIAPYAAQVALLESKLSDTYSSDTSVKSKDKSATSLPRDRTRPEKSPTTTVLTLPSCHQQLPDARRISERLGSTSIVREHTVIFPAKVLTKTSKQDIATAFNTNIW</sequence>
<name>A0A433QD62_9FUNG</name>
<proteinExistence type="predicted"/>
<evidence type="ECO:0000256" key="1">
    <source>
        <dbReference type="SAM" id="MobiDB-lite"/>
    </source>
</evidence>
<reference evidence="2 3" key="1">
    <citation type="journal article" date="2018" name="New Phytol.">
        <title>Phylogenomics of Endogonaceae and evolution of mycorrhizas within Mucoromycota.</title>
        <authorList>
            <person name="Chang Y."/>
            <person name="Desiro A."/>
            <person name="Na H."/>
            <person name="Sandor L."/>
            <person name="Lipzen A."/>
            <person name="Clum A."/>
            <person name="Barry K."/>
            <person name="Grigoriev I.V."/>
            <person name="Martin F.M."/>
            <person name="Stajich J.E."/>
            <person name="Smith M.E."/>
            <person name="Bonito G."/>
            <person name="Spatafora J.W."/>
        </authorList>
    </citation>
    <scope>NUCLEOTIDE SEQUENCE [LARGE SCALE GENOMIC DNA]</scope>
    <source>
        <strain evidence="2 3">AD002</strain>
    </source>
</reference>
<dbReference type="Proteomes" id="UP000274822">
    <property type="component" value="Unassembled WGS sequence"/>
</dbReference>
<protein>
    <submittedName>
        <fullName evidence="2">Uncharacterized protein</fullName>
    </submittedName>
</protein>
<feature type="compositionally biased region" description="Polar residues" evidence="1">
    <location>
        <begin position="73"/>
        <end position="84"/>
    </location>
</feature>
<organism evidence="2 3">
    <name type="scientific">Jimgerdemannia flammicorona</name>
    <dbReference type="NCBI Taxonomy" id="994334"/>
    <lineage>
        <taxon>Eukaryota</taxon>
        <taxon>Fungi</taxon>
        <taxon>Fungi incertae sedis</taxon>
        <taxon>Mucoromycota</taxon>
        <taxon>Mucoromycotina</taxon>
        <taxon>Endogonomycetes</taxon>
        <taxon>Endogonales</taxon>
        <taxon>Endogonaceae</taxon>
        <taxon>Jimgerdemannia</taxon>
    </lineage>
</organism>
<evidence type="ECO:0000313" key="2">
    <source>
        <dbReference type="EMBL" id="RUS27733.1"/>
    </source>
</evidence>